<organism evidence="1 2">
    <name type="scientific">Dreissena polymorpha</name>
    <name type="common">Zebra mussel</name>
    <name type="synonym">Mytilus polymorpha</name>
    <dbReference type="NCBI Taxonomy" id="45954"/>
    <lineage>
        <taxon>Eukaryota</taxon>
        <taxon>Metazoa</taxon>
        <taxon>Spiralia</taxon>
        <taxon>Lophotrochozoa</taxon>
        <taxon>Mollusca</taxon>
        <taxon>Bivalvia</taxon>
        <taxon>Autobranchia</taxon>
        <taxon>Heteroconchia</taxon>
        <taxon>Euheterodonta</taxon>
        <taxon>Imparidentia</taxon>
        <taxon>Neoheterodontei</taxon>
        <taxon>Myida</taxon>
        <taxon>Dreissenoidea</taxon>
        <taxon>Dreissenidae</taxon>
        <taxon>Dreissena</taxon>
    </lineage>
</organism>
<comment type="caution">
    <text evidence="1">The sequence shown here is derived from an EMBL/GenBank/DDBJ whole genome shotgun (WGS) entry which is preliminary data.</text>
</comment>
<proteinExistence type="predicted"/>
<accession>A0A9D4M5R4</accession>
<evidence type="ECO:0000313" key="1">
    <source>
        <dbReference type="EMBL" id="KAH3870713.1"/>
    </source>
</evidence>
<dbReference type="AlphaFoldDB" id="A0A9D4M5R4"/>
<sequence>MVPIDFRMFQHFDQYNYMKMAQENELRNILQQSVESLRARERRGHQLVADSGYGSRVGAGANFAIAQMARNGIFSIHGPGRKKRSYHDNVNDILRS</sequence>
<name>A0A9D4M5R4_DREPO</name>
<reference evidence="1" key="2">
    <citation type="submission" date="2020-11" db="EMBL/GenBank/DDBJ databases">
        <authorList>
            <person name="McCartney M.A."/>
            <person name="Auch B."/>
            <person name="Kono T."/>
            <person name="Mallez S."/>
            <person name="Becker A."/>
            <person name="Gohl D.M."/>
            <person name="Silverstein K.A.T."/>
            <person name="Koren S."/>
            <person name="Bechman K.B."/>
            <person name="Herman A."/>
            <person name="Abrahante J.E."/>
            <person name="Garbe J."/>
        </authorList>
    </citation>
    <scope>NUCLEOTIDE SEQUENCE</scope>
    <source>
        <strain evidence="1">Duluth1</strain>
        <tissue evidence="1">Whole animal</tissue>
    </source>
</reference>
<dbReference type="EMBL" id="JAIWYP010000002">
    <property type="protein sequence ID" value="KAH3870713.1"/>
    <property type="molecule type" value="Genomic_DNA"/>
</dbReference>
<evidence type="ECO:0000313" key="2">
    <source>
        <dbReference type="Proteomes" id="UP000828390"/>
    </source>
</evidence>
<gene>
    <name evidence="1" type="ORF">DPMN_033905</name>
</gene>
<reference evidence="1" key="1">
    <citation type="journal article" date="2019" name="bioRxiv">
        <title>The Genome of the Zebra Mussel, Dreissena polymorpha: A Resource for Invasive Species Research.</title>
        <authorList>
            <person name="McCartney M.A."/>
            <person name="Auch B."/>
            <person name="Kono T."/>
            <person name="Mallez S."/>
            <person name="Zhang Y."/>
            <person name="Obille A."/>
            <person name="Becker A."/>
            <person name="Abrahante J.E."/>
            <person name="Garbe J."/>
            <person name="Badalamenti J.P."/>
            <person name="Herman A."/>
            <person name="Mangelson H."/>
            <person name="Liachko I."/>
            <person name="Sullivan S."/>
            <person name="Sone E.D."/>
            <person name="Koren S."/>
            <person name="Silverstein K.A.T."/>
            <person name="Beckman K.B."/>
            <person name="Gohl D.M."/>
        </authorList>
    </citation>
    <scope>NUCLEOTIDE SEQUENCE</scope>
    <source>
        <strain evidence="1">Duluth1</strain>
        <tissue evidence="1">Whole animal</tissue>
    </source>
</reference>
<keyword evidence="2" id="KW-1185">Reference proteome</keyword>
<dbReference type="Proteomes" id="UP000828390">
    <property type="component" value="Unassembled WGS sequence"/>
</dbReference>
<protein>
    <submittedName>
        <fullName evidence="1">Uncharacterized protein</fullName>
    </submittedName>
</protein>